<name>A0A1N7IVJ1_9GAMM</name>
<accession>A0A1N7IVJ1</accession>
<keyword evidence="1" id="KW-0175">Coiled coil</keyword>
<evidence type="ECO:0000256" key="1">
    <source>
        <dbReference type="SAM" id="Coils"/>
    </source>
</evidence>
<organism evidence="2 3">
    <name type="scientific">Thalassolituus maritimus</name>
    <dbReference type="NCBI Taxonomy" id="484498"/>
    <lineage>
        <taxon>Bacteria</taxon>
        <taxon>Pseudomonadati</taxon>
        <taxon>Pseudomonadota</taxon>
        <taxon>Gammaproteobacteria</taxon>
        <taxon>Oceanospirillales</taxon>
        <taxon>Oceanospirillaceae</taxon>
        <taxon>Thalassolituus</taxon>
    </lineage>
</organism>
<sequence>MLIAAIIASFVLGAALTASVLGKRWKSAVNEAQQELEGMAERYKAHEQENRELRQKNADLEYQMGSLKKDLAYERSRHSDDSASH</sequence>
<dbReference type="AlphaFoldDB" id="A0A1N7IVJ1"/>
<dbReference type="STRING" id="484498.SAMN05421686_10138"/>
<keyword evidence="3" id="KW-1185">Reference proteome</keyword>
<gene>
    <name evidence="2" type="ORF">SAMN05421686_10138</name>
</gene>
<dbReference type="EMBL" id="FTOH01000001">
    <property type="protein sequence ID" value="SIS41001.1"/>
    <property type="molecule type" value="Genomic_DNA"/>
</dbReference>
<feature type="coiled-coil region" evidence="1">
    <location>
        <begin position="29"/>
        <end position="70"/>
    </location>
</feature>
<evidence type="ECO:0000313" key="2">
    <source>
        <dbReference type="EMBL" id="SIS41001.1"/>
    </source>
</evidence>
<proteinExistence type="predicted"/>
<protein>
    <submittedName>
        <fullName evidence="2">Uncharacterized protein</fullName>
    </submittedName>
</protein>
<reference evidence="3" key="1">
    <citation type="submission" date="2017-01" db="EMBL/GenBank/DDBJ databases">
        <authorList>
            <person name="Varghese N."/>
            <person name="Submissions S."/>
        </authorList>
    </citation>
    <scope>NUCLEOTIDE SEQUENCE [LARGE SCALE GENOMIC DNA]</scope>
    <source>
        <strain evidence="3">DSM 24913</strain>
    </source>
</reference>
<evidence type="ECO:0000313" key="3">
    <source>
        <dbReference type="Proteomes" id="UP000185639"/>
    </source>
</evidence>
<dbReference type="Proteomes" id="UP000185639">
    <property type="component" value="Unassembled WGS sequence"/>
</dbReference>